<feature type="domain" description="CARD" evidence="2">
    <location>
        <begin position="2"/>
        <end position="92"/>
    </location>
</feature>
<organism evidence="3 4">
    <name type="scientific">Lingula anatina</name>
    <name type="common">Brachiopod</name>
    <name type="synonym">Lingula unguis</name>
    <dbReference type="NCBI Taxonomy" id="7574"/>
    <lineage>
        <taxon>Eukaryota</taxon>
        <taxon>Metazoa</taxon>
        <taxon>Spiralia</taxon>
        <taxon>Lophotrochozoa</taxon>
        <taxon>Brachiopoda</taxon>
        <taxon>Linguliformea</taxon>
        <taxon>Lingulata</taxon>
        <taxon>Lingulida</taxon>
        <taxon>Linguloidea</taxon>
        <taxon>Lingulidae</taxon>
        <taxon>Lingula</taxon>
    </lineage>
</organism>
<reference evidence="4" key="1">
    <citation type="submission" date="2025-08" db="UniProtKB">
        <authorList>
            <consortium name="RefSeq"/>
        </authorList>
    </citation>
    <scope>IDENTIFICATION</scope>
    <source>
        <tissue evidence="4">Gonads</tissue>
    </source>
</reference>
<dbReference type="RefSeq" id="XP_013407456.1">
    <property type="nucleotide sequence ID" value="XM_013552002.2"/>
</dbReference>
<keyword evidence="3" id="KW-1185">Reference proteome</keyword>
<evidence type="ECO:0000259" key="1">
    <source>
        <dbReference type="PROSITE" id="PS50017"/>
    </source>
</evidence>
<dbReference type="GO" id="GO:0042981">
    <property type="term" value="P:regulation of apoptotic process"/>
    <property type="evidence" value="ECO:0007669"/>
    <property type="project" value="InterPro"/>
</dbReference>
<gene>
    <name evidence="4" type="primary">LOC106171584</name>
</gene>
<dbReference type="PROSITE" id="PS50209">
    <property type="entry name" value="CARD"/>
    <property type="match status" value="1"/>
</dbReference>
<dbReference type="KEGG" id="lak:106171584"/>
<dbReference type="InterPro" id="IPR011029">
    <property type="entry name" value="DEATH-like_dom_sf"/>
</dbReference>
<dbReference type="InParanoid" id="A0A1S3JB88"/>
<dbReference type="Gene3D" id="1.10.533.10">
    <property type="entry name" value="Death Domain, Fas"/>
    <property type="match status" value="2"/>
</dbReference>
<evidence type="ECO:0000313" key="3">
    <source>
        <dbReference type="Proteomes" id="UP000085678"/>
    </source>
</evidence>
<dbReference type="SMART" id="SM00005">
    <property type="entry name" value="DEATH"/>
    <property type="match status" value="1"/>
</dbReference>
<dbReference type="SUPFAM" id="SSF47986">
    <property type="entry name" value="DEATH domain"/>
    <property type="match status" value="2"/>
</dbReference>
<dbReference type="InterPro" id="IPR001315">
    <property type="entry name" value="CARD"/>
</dbReference>
<dbReference type="Pfam" id="PF00531">
    <property type="entry name" value="Death"/>
    <property type="match status" value="1"/>
</dbReference>
<proteinExistence type="predicted"/>
<dbReference type="GO" id="GO:0007165">
    <property type="term" value="P:signal transduction"/>
    <property type="evidence" value="ECO:0007669"/>
    <property type="project" value="InterPro"/>
</dbReference>
<name>A0A1S3JB88_LINAN</name>
<dbReference type="AlphaFoldDB" id="A0A1S3JB88"/>
<feature type="domain" description="Death" evidence="1">
    <location>
        <begin position="99"/>
        <end position="186"/>
    </location>
</feature>
<dbReference type="STRING" id="7574.A0A1S3JB88"/>
<evidence type="ECO:0000313" key="4">
    <source>
        <dbReference type="RefSeq" id="XP_013407456.1"/>
    </source>
</evidence>
<dbReference type="Proteomes" id="UP000085678">
    <property type="component" value="Unplaced"/>
</dbReference>
<dbReference type="InterPro" id="IPR000488">
    <property type="entry name" value="Death_dom"/>
</dbReference>
<dbReference type="CDD" id="cd01671">
    <property type="entry name" value="CARD"/>
    <property type="match status" value="1"/>
</dbReference>
<dbReference type="OrthoDB" id="10004338at2759"/>
<dbReference type="CDD" id="cd01670">
    <property type="entry name" value="Death"/>
    <property type="match status" value="1"/>
</dbReference>
<accession>A0A1S3JB88</accession>
<dbReference type="Pfam" id="PF00619">
    <property type="entry name" value="CARD"/>
    <property type="match status" value="1"/>
</dbReference>
<evidence type="ECO:0000259" key="2">
    <source>
        <dbReference type="PROSITE" id="PS50209"/>
    </source>
</evidence>
<dbReference type="PROSITE" id="PS50017">
    <property type="entry name" value="DEATH_DOMAIN"/>
    <property type="match status" value="1"/>
</dbReference>
<dbReference type="GeneID" id="106171584"/>
<sequence>MMKPEHVSRLLKHHSDLTQRINVNGRLYTYLVDKDVLDHFMIRFIQNQGSSTNQVDQLLEELSILGEEAFQLFCDALIEDGQGHIVEQYLKAGRIGPLSARWLDKLAERVGSSWRHLGSKLGFTDIELDHMETKHPHNPHVKIVRMLCMWNEAEFDKSGHECMQQLRDIFAEIGRIDLAKRLPDVLPGDIRSGEDKLTTGVLPLLDS</sequence>
<protein>
    <submittedName>
        <fullName evidence="4">Uncharacterized protein LOC106171584</fullName>
    </submittedName>
</protein>